<dbReference type="Proteomes" id="UP000253501">
    <property type="component" value="Unassembled WGS sequence"/>
</dbReference>
<comment type="caution">
    <text evidence="1">The sequence shown here is derived from an EMBL/GenBank/DDBJ whole genome shotgun (WGS) entry which is preliminary data.</text>
</comment>
<organism evidence="1 2">
    <name type="scientific">Cupriavidus necator</name>
    <name type="common">Alcaligenes eutrophus</name>
    <name type="synonym">Ralstonia eutropha</name>
    <dbReference type="NCBI Taxonomy" id="106590"/>
    <lineage>
        <taxon>Bacteria</taxon>
        <taxon>Pseudomonadati</taxon>
        <taxon>Pseudomonadota</taxon>
        <taxon>Betaproteobacteria</taxon>
        <taxon>Burkholderiales</taxon>
        <taxon>Burkholderiaceae</taxon>
        <taxon>Cupriavidus</taxon>
    </lineage>
</organism>
<dbReference type="AlphaFoldDB" id="A0A367P7Y2"/>
<gene>
    <name evidence="1" type="ORF">DDK22_36335</name>
</gene>
<name>A0A367P7Y2_CUPNE</name>
<dbReference type="EMBL" id="QDHA01000139">
    <property type="protein sequence ID" value="RCJ03623.1"/>
    <property type="molecule type" value="Genomic_DNA"/>
</dbReference>
<proteinExistence type="predicted"/>
<evidence type="ECO:0000313" key="2">
    <source>
        <dbReference type="Proteomes" id="UP000253501"/>
    </source>
</evidence>
<protein>
    <submittedName>
        <fullName evidence="1">Uncharacterized protein</fullName>
    </submittedName>
</protein>
<sequence length="285" mass="31589">MTAALDRSKWFGVGVSLLLLGLIFLASGRALAVCTTLATDRTGSLKAGYLSDGTELSTREFVMQYRDGKALVLSASGNCYPRVRTVAQDYFLVSVENCGSAFLPEYWLVRADRLKRRLTLVDYLSPYRFFAAELKTEDSSLSRVRLAYAAQYQHPYQPSEVRMRVSMRGFLFGKQVRSVPVRGAEYMLSNLVLRDLYDAGFEASRIAQPPCGVFSRETRSKAEADEVDICRKRQEIASAVRYLKASAAVRLEEGGSSNRLEAANCNAHVDSGNPYATGVEGRCPK</sequence>
<accession>A0A367P7Y2</accession>
<reference evidence="1 2" key="1">
    <citation type="submission" date="2018-04" db="EMBL/GenBank/DDBJ databases">
        <title>Cupriavidus necator CR12 genome sequencing and assembly.</title>
        <authorList>
            <person name="Ben Fekih I."/>
            <person name="Mazhar H.S."/>
            <person name="Bello S.K."/>
            <person name="Rensing C."/>
        </authorList>
    </citation>
    <scope>NUCLEOTIDE SEQUENCE [LARGE SCALE GENOMIC DNA]</scope>
    <source>
        <strain evidence="1 2">CR12</strain>
    </source>
</reference>
<evidence type="ECO:0000313" key="1">
    <source>
        <dbReference type="EMBL" id="RCJ03623.1"/>
    </source>
</evidence>